<keyword evidence="4" id="KW-0967">Endosome</keyword>
<protein>
    <submittedName>
        <fullName evidence="9">AGAP003731-PA-like protein</fullName>
    </submittedName>
</protein>
<dbReference type="OrthoDB" id="10004364at2759"/>
<dbReference type="PROSITE" id="PS51314">
    <property type="entry name" value="VPS37_C"/>
    <property type="match status" value="1"/>
</dbReference>
<evidence type="ECO:0000313" key="9">
    <source>
        <dbReference type="EMBL" id="KFB43514.1"/>
    </source>
</evidence>
<comment type="similarity">
    <text evidence="2">Belongs to the VPS37 family.</text>
</comment>
<dbReference type="STRING" id="74873.A0A084VZX0"/>
<dbReference type="GO" id="GO:0043162">
    <property type="term" value="P:ubiquitin-dependent protein catabolic process via the multivesicular body sorting pathway"/>
    <property type="evidence" value="ECO:0007669"/>
    <property type="project" value="TreeGrafter"/>
</dbReference>
<dbReference type="Gene3D" id="1.10.287.660">
    <property type="entry name" value="Helix hairpin bin"/>
    <property type="match status" value="1"/>
</dbReference>
<dbReference type="VEuPathDB" id="VectorBase:ASIC011320"/>
<keyword evidence="5 7" id="KW-0653">Protein transport</keyword>
<keyword evidence="11" id="KW-1185">Reference proteome</keyword>
<evidence type="ECO:0000313" key="10">
    <source>
        <dbReference type="EnsemblMetazoa" id="ASIC011320-PA"/>
    </source>
</evidence>
<feature type="domain" description="VPS37 C-terminal" evidence="8">
    <location>
        <begin position="85"/>
        <end position="176"/>
    </location>
</feature>
<evidence type="ECO:0000256" key="5">
    <source>
        <dbReference type="ARBA" id="ARBA00022927"/>
    </source>
</evidence>
<evidence type="ECO:0000259" key="8">
    <source>
        <dbReference type="PROSITE" id="PS51314"/>
    </source>
</evidence>
<dbReference type="GO" id="GO:0031902">
    <property type="term" value="C:late endosome membrane"/>
    <property type="evidence" value="ECO:0007669"/>
    <property type="project" value="UniProtKB-SubCell"/>
</dbReference>
<dbReference type="GO" id="GO:0000813">
    <property type="term" value="C:ESCRT I complex"/>
    <property type="evidence" value="ECO:0007669"/>
    <property type="project" value="UniProtKB-ARBA"/>
</dbReference>
<dbReference type="InterPro" id="IPR029012">
    <property type="entry name" value="Helix_hairpin_bin_sf"/>
</dbReference>
<dbReference type="InterPro" id="IPR009851">
    <property type="entry name" value="Mod_r"/>
</dbReference>
<dbReference type="SUPFAM" id="SSF140111">
    <property type="entry name" value="Endosomal sorting complex assembly domain"/>
    <property type="match status" value="1"/>
</dbReference>
<gene>
    <name evidence="9" type="ORF">ZHAS_00011320</name>
</gene>
<name>A0A084VZX0_ANOSI</name>
<evidence type="ECO:0000256" key="7">
    <source>
        <dbReference type="PROSITE-ProRule" id="PRU00646"/>
    </source>
</evidence>
<dbReference type="AlphaFoldDB" id="A0A084VZX0"/>
<comment type="subcellular location">
    <subcellularLocation>
        <location evidence="1">Late endosome membrane</location>
        <topology evidence="1">Peripheral membrane protein</topology>
    </subcellularLocation>
</comment>
<reference evidence="9 11" key="1">
    <citation type="journal article" date="2014" name="BMC Genomics">
        <title>Genome sequence of Anopheles sinensis provides insight into genetics basis of mosquito competence for malaria parasites.</title>
        <authorList>
            <person name="Zhou D."/>
            <person name="Zhang D."/>
            <person name="Ding G."/>
            <person name="Shi L."/>
            <person name="Hou Q."/>
            <person name="Ye Y."/>
            <person name="Xu Y."/>
            <person name="Zhou H."/>
            <person name="Xiong C."/>
            <person name="Li S."/>
            <person name="Yu J."/>
            <person name="Hong S."/>
            <person name="Yu X."/>
            <person name="Zou P."/>
            <person name="Chen C."/>
            <person name="Chang X."/>
            <person name="Wang W."/>
            <person name="Lv Y."/>
            <person name="Sun Y."/>
            <person name="Ma L."/>
            <person name="Shen B."/>
            <person name="Zhu C."/>
        </authorList>
    </citation>
    <scope>NUCLEOTIDE SEQUENCE [LARGE SCALE GENOMIC DNA]</scope>
</reference>
<dbReference type="OMA" id="MYQEYLN"/>
<dbReference type="PANTHER" id="PTHR13678:SF27">
    <property type="entry name" value="LD45836P"/>
    <property type="match status" value="1"/>
</dbReference>
<evidence type="ECO:0000313" key="11">
    <source>
        <dbReference type="Proteomes" id="UP000030765"/>
    </source>
</evidence>
<evidence type="ECO:0000256" key="4">
    <source>
        <dbReference type="ARBA" id="ARBA00022753"/>
    </source>
</evidence>
<dbReference type="EMBL" id="KE525259">
    <property type="protein sequence ID" value="KFB43514.1"/>
    <property type="molecule type" value="Genomic_DNA"/>
</dbReference>
<dbReference type="EMBL" id="ATLV01019013">
    <property type="status" value="NOT_ANNOTATED_CDS"/>
    <property type="molecule type" value="Genomic_DNA"/>
</dbReference>
<evidence type="ECO:0000256" key="1">
    <source>
        <dbReference type="ARBA" id="ARBA00004633"/>
    </source>
</evidence>
<dbReference type="EnsemblMetazoa" id="ASIC011320-RA">
    <property type="protein sequence ID" value="ASIC011320-PA"/>
    <property type="gene ID" value="ASIC011320"/>
</dbReference>
<dbReference type="Proteomes" id="UP000030765">
    <property type="component" value="Unassembled WGS sequence"/>
</dbReference>
<evidence type="ECO:0000256" key="3">
    <source>
        <dbReference type="ARBA" id="ARBA00022448"/>
    </source>
</evidence>
<dbReference type="InterPro" id="IPR037202">
    <property type="entry name" value="ESCRT_assembly_dom"/>
</dbReference>
<sequence length="234" mass="25879">MYQALLQQAINSLQNLSSDELRNLLGDEEKLDERVNEVIKTIDSSKDAIINENRRLAEANLEFEPKMIELRSRVQELGEEGRQAGEVVKKKITELNAKASASNADTVMALLQTAAAESEEESEALVKQFLDGELSTDAFLEQFMGVRKLMHTRKLKAEKMVDLIVKTKGQNLDISTPMPGFHLLNLGQYTPPAPASPAGFDQPPSSSASPAFVPYPVDQSSIPYPLGMFQSPRF</sequence>
<dbReference type="PANTHER" id="PTHR13678">
    <property type="entry name" value="VACUOLAR PROTEIN SORTING-ASSOCIATED PROTEIN 37"/>
    <property type="match status" value="1"/>
</dbReference>
<reference evidence="10" key="2">
    <citation type="submission" date="2020-05" db="UniProtKB">
        <authorList>
            <consortium name="EnsemblMetazoa"/>
        </authorList>
    </citation>
    <scope>IDENTIFICATION</scope>
</reference>
<dbReference type="GO" id="GO:0006623">
    <property type="term" value="P:protein targeting to vacuole"/>
    <property type="evidence" value="ECO:0007669"/>
    <property type="project" value="TreeGrafter"/>
</dbReference>
<comment type="function">
    <text evidence="6">Component of the ESCRT-I complex, a regulator of vesicular trafficking process. Required for the sorting of endocytic ubiquitinated cargos into multivesicular bodies. May be involved in cell growth and differentiation.</text>
</comment>
<dbReference type="GO" id="GO:0006612">
    <property type="term" value="P:protein targeting to membrane"/>
    <property type="evidence" value="ECO:0007669"/>
    <property type="project" value="TreeGrafter"/>
</dbReference>
<evidence type="ECO:0000256" key="6">
    <source>
        <dbReference type="ARBA" id="ARBA00025010"/>
    </source>
</evidence>
<accession>A0A084VZX0</accession>
<proteinExistence type="inferred from homology"/>
<evidence type="ECO:0000256" key="2">
    <source>
        <dbReference type="ARBA" id="ARBA00007617"/>
    </source>
</evidence>
<dbReference type="VEuPathDB" id="VectorBase:ASIS003278"/>
<dbReference type="Pfam" id="PF07200">
    <property type="entry name" value="Mod_r"/>
    <property type="match status" value="1"/>
</dbReference>
<keyword evidence="3 7" id="KW-0813">Transport</keyword>
<organism evidence="10 11">
    <name type="scientific">Anopheles sinensis</name>
    <name type="common">Mosquito</name>
    <dbReference type="NCBI Taxonomy" id="74873"/>
    <lineage>
        <taxon>Eukaryota</taxon>
        <taxon>Metazoa</taxon>
        <taxon>Ecdysozoa</taxon>
        <taxon>Arthropoda</taxon>
        <taxon>Hexapoda</taxon>
        <taxon>Insecta</taxon>
        <taxon>Pterygota</taxon>
        <taxon>Neoptera</taxon>
        <taxon>Endopterygota</taxon>
        <taxon>Diptera</taxon>
        <taxon>Nematocera</taxon>
        <taxon>Culicoidea</taxon>
        <taxon>Culicidae</taxon>
        <taxon>Anophelinae</taxon>
        <taxon>Anopheles</taxon>
    </lineage>
</organism>